<protein>
    <submittedName>
        <fullName evidence="3">CAP domain-containing protein</fullName>
    </submittedName>
</protein>
<dbReference type="SUPFAM" id="SSF55797">
    <property type="entry name" value="PR-1-like"/>
    <property type="match status" value="1"/>
</dbReference>
<accession>A0A2T2XCV5</accession>
<dbReference type="Pfam" id="PF00188">
    <property type="entry name" value="CAP"/>
    <property type="match status" value="1"/>
</dbReference>
<dbReference type="Gene3D" id="3.40.33.10">
    <property type="entry name" value="CAP"/>
    <property type="match status" value="1"/>
</dbReference>
<dbReference type="InterPro" id="IPR014044">
    <property type="entry name" value="CAP_dom"/>
</dbReference>
<organism evidence="3 4">
    <name type="scientific">Sulfobacillus benefaciens</name>
    <dbReference type="NCBI Taxonomy" id="453960"/>
    <lineage>
        <taxon>Bacteria</taxon>
        <taxon>Bacillati</taxon>
        <taxon>Bacillota</taxon>
        <taxon>Clostridia</taxon>
        <taxon>Eubacteriales</taxon>
        <taxon>Clostridiales Family XVII. Incertae Sedis</taxon>
        <taxon>Sulfobacillus</taxon>
    </lineage>
</organism>
<feature type="signal peptide" evidence="1">
    <location>
        <begin position="1"/>
        <end position="22"/>
    </location>
</feature>
<evidence type="ECO:0000313" key="4">
    <source>
        <dbReference type="Proteomes" id="UP000242972"/>
    </source>
</evidence>
<evidence type="ECO:0000313" key="3">
    <source>
        <dbReference type="EMBL" id="PSR32361.1"/>
    </source>
</evidence>
<evidence type="ECO:0000256" key="1">
    <source>
        <dbReference type="SAM" id="SignalP"/>
    </source>
</evidence>
<reference evidence="3 4" key="1">
    <citation type="journal article" date="2014" name="BMC Genomics">
        <title>Comparison of environmental and isolate Sulfobacillus genomes reveals diverse carbon, sulfur, nitrogen, and hydrogen metabolisms.</title>
        <authorList>
            <person name="Justice N.B."/>
            <person name="Norman A."/>
            <person name="Brown C.T."/>
            <person name="Singh A."/>
            <person name="Thomas B.C."/>
            <person name="Banfield J.F."/>
        </authorList>
    </citation>
    <scope>NUCLEOTIDE SEQUENCE [LARGE SCALE GENOMIC DNA]</scope>
    <source>
        <strain evidence="3">AMDSBA4</strain>
    </source>
</reference>
<sequence>MTPRTTKTLRRLIIAGAAPVLALGSLFSGPNPNGLTAPISGYWPIHLVPSLFGPYSTPENNGYETANQISPIIPLSYVAWREPHLLGVQFIGDAPRNLASDQFSLTIKGPRGYVTGLKAQYFSNGFVGWKVPSLPAGKYRVTFMAPGFQQPQSSWTVTIAKSPRAISPVPETSADQASLASLNAYRAMLDEAPVAWNQSLADAAMAHARYLAKNGYNAPSFHMEEQGRPGFSGRTPWARDLVYGWPSILDGEVGIEWTQSLPPVAVIQDLVDTVYHRLSLLSANLFFSGEGSTTGKTGAVVMDLGYGYSNKLPLAITYPRPGQTGLPTAWVDLESPDPVPNGYGNRYGYPITVDFPTVETLKDVRVGLFEGTERVAIYKDMPGVNSMAENQLGMVPRYPLNPNTVYSVEVFATATFNSGITEPVNLHWRFSTGGDTESVAVAPLSPHHILVSVVRAGNGEPDVHTLVRIYRVFSPTRQQMVGTGRTGLSGTWNFERKKGMRALYNVVTQSGNSDEFWW</sequence>
<proteinExistence type="predicted"/>
<feature type="chain" id="PRO_5038949217" evidence="1">
    <location>
        <begin position="23"/>
        <end position="518"/>
    </location>
</feature>
<dbReference type="Proteomes" id="UP000242972">
    <property type="component" value="Unassembled WGS sequence"/>
</dbReference>
<dbReference type="InterPro" id="IPR035940">
    <property type="entry name" value="CAP_sf"/>
</dbReference>
<feature type="domain" description="SCP" evidence="2">
    <location>
        <begin position="181"/>
        <end position="298"/>
    </location>
</feature>
<dbReference type="EMBL" id="PXYW01000044">
    <property type="protein sequence ID" value="PSR32361.1"/>
    <property type="molecule type" value="Genomic_DNA"/>
</dbReference>
<name>A0A2T2XCV5_9FIRM</name>
<evidence type="ECO:0000259" key="2">
    <source>
        <dbReference type="Pfam" id="PF00188"/>
    </source>
</evidence>
<comment type="caution">
    <text evidence="3">The sequence shown here is derived from an EMBL/GenBank/DDBJ whole genome shotgun (WGS) entry which is preliminary data.</text>
</comment>
<dbReference type="CDD" id="cd05379">
    <property type="entry name" value="CAP_bacterial"/>
    <property type="match status" value="1"/>
</dbReference>
<gene>
    <name evidence="3" type="ORF">C7B46_14845</name>
</gene>
<dbReference type="AlphaFoldDB" id="A0A2T2XCV5"/>
<keyword evidence="1" id="KW-0732">Signal</keyword>